<comment type="caution">
    <text evidence="1">The sequence shown here is derived from an EMBL/GenBank/DDBJ whole genome shotgun (WGS) entry which is preliminary data.</text>
</comment>
<dbReference type="EMBL" id="BMLT01000003">
    <property type="protein sequence ID" value="GGO79034.1"/>
    <property type="molecule type" value="Genomic_DNA"/>
</dbReference>
<dbReference type="Proteomes" id="UP000599578">
    <property type="component" value="Unassembled WGS sequence"/>
</dbReference>
<name>A0A918DQR2_9GAMM</name>
<dbReference type="AlphaFoldDB" id="A0A918DQR2"/>
<accession>A0A918DQR2</accession>
<organism evidence="1 2">
    <name type="scientific">Marinobacterium nitratireducens</name>
    <dbReference type="NCBI Taxonomy" id="518897"/>
    <lineage>
        <taxon>Bacteria</taxon>
        <taxon>Pseudomonadati</taxon>
        <taxon>Pseudomonadota</taxon>
        <taxon>Gammaproteobacteria</taxon>
        <taxon>Oceanospirillales</taxon>
        <taxon>Oceanospirillaceae</taxon>
        <taxon>Marinobacterium</taxon>
    </lineage>
</organism>
<evidence type="ECO:0000313" key="1">
    <source>
        <dbReference type="EMBL" id="GGO79034.1"/>
    </source>
</evidence>
<protein>
    <submittedName>
        <fullName evidence="1">Uncharacterized protein</fullName>
    </submittedName>
</protein>
<keyword evidence="2" id="KW-1185">Reference proteome</keyword>
<gene>
    <name evidence="1" type="ORF">GCM10011348_12330</name>
</gene>
<evidence type="ECO:0000313" key="2">
    <source>
        <dbReference type="Proteomes" id="UP000599578"/>
    </source>
</evidence>
<sequence length="118" mass="12272">MLLNASRVITRDGGTEVAQGTVLFVGAAPRGEAVWRRAGFIRGGEVPVGLGTPLPRGTNIVGVAPRDEAFTAAAPPDALNDAVLSCAPEAGGGQEAPGSTGDLTIRWIPTRRRRRFPN</sequence>
<reference evidence="1 2" key="1">
    <citation type="journal article" date="2014" name="Int. J. Syst. Evol. Microbiol.">
        <title>Complete genome sequence of Corynebacterium casei LMG S-19264T (=DSM 44701T), isolated from a smear-ripened cheese.</title>
        <authorList>
            <consortium name="US DOE Joint Genome Institute (JGI-PGF)"/>
            <person name="Walter F."/>
            <person name="Albersmeier A."/>
            <person name="Kalinowski J."/>
            <person name="Ruckert C."/>
        </authorList>
    </citation>
    <scope>NUCLEOTIDE SEQUENCE [LARGE SCALE GENOMIC DNA]</scope>
    <source>
        <strain evidence="1 2">CGMCC 1.7286</strain>
    </source>
</reference>
<proteinExistence type="predicted"/>